<organism evidence="1 2">
    <name type="scientific">Microbacterium phage Eden</name>
    <dbReference type="NCBI Taxonomy" id="2250289"/>
    <lineage>
        <taxon>Viruses</taxon>
        <taxon>Duplodnaviria</taxon>
        <taxon>Heunggongvirae</taxon>
        <taxon>Uroviricota</taxon>
        <taxon>Caudoviricetes</taxon>
        <taxon>Edenvirus</taxon>
        <taxon>Edenvirus eden</taxon>
    </lineage>
</organism>
<keyword evidence="2" id="KW-1185">Reference proteome</keyword>
<proteinExistence type="predicted"/>
<dbReference type="Proteomes" id="UP000260367">
    <property type="component" value="Segment"/>
</dbReference>
<gene>
    <name evidence="1" type="primary">14</name>
    <name evidence="1" type="ORF">SEA_EDEN_14</name>
</gene>
<protein>
    <submittedName>
        <fullName evidence="1">Uncharacterized protein</fullName>
    </submittedName>
</protein>
<name>A0A345KWA7_9CAUD</name>
<accession>A0A345KWA7</accession>
<dbReference type="GeneID" id="54997662"/>
<dbReference type="RefSeq" id="YP_009806793.1">
    <property type="nucleotide sequence ID" value="NC_048017.1"/>
</dbReference>
<evidence type="ECO:0000313" key="2">
    <source>
        <dbReference type="Proteomes" id="UP000260367"/>
    </source>
</evidence>
<evidence type="ECO:0000313" key="1">
    <source>
        <dbReference type="EMBL" id="AXH47309.1"/>
    </source>
</evidence>
<reference evidence="2" key="1">
    <citation type="submission" date="2018-06" db="EMBL/GenBank/DDBJ databases">
        <authorList>
            <person name="Zhirakovskaya E."/>
        </authorList>
    </citation>
    <scope>NUCLEOTIDE SEQUENCE [LARGE SCALE GENOMIC DNA]</scope>
</reference>
<sequence length="77" mass="8377">MNSNENIVPAWLVVGAVIEHNEETGWPTFRVTGVVPAPTAKVCGRPIGAYVTGEWADRPGQFASLHLPSVIKEWHLA</sequence>
<dbReference type="EMBL" id="MH509447">
    <property type="protein sequence ID" value="AXH47309.1"/>
    <property type="molecule type" value="Genomic_DNA"/>
</dbReference>
<dbReference type="KEGG" id="vg:54997662"/>